<evidence type="ECO:0000256" key="11">
    <source>
        <dbReference type="RuleBase" id="RU363110"/>
    </source>
</evidence>
<evidence type="ECO:0000256" key="1">
    <source>
        <dbReference type="ARBA" id="ARBA00004477"/>
    </source>
</evidence>
<comment type="similarity">
    <text evidence="3 11">Belongs to the ALG6/ALG8 glucosyltransferase family.</text>
</comment>
<dbReference type="OrthoDB" id="1689333at2759"/>
<evidence type="ECO:0000256" key="3">
    <source>
        <dbReference type="ARBA" id="ARBA00008715"/>
    </source>
</evidence>
<dbReference type="GO" id="GO:0042283">
    <property type="term" value="F:dolichyl pyrophosphate Glc1Man9GlcNAc2 alpha-1,3-glucosyltransferase activity"/>
    <property type="evidence" value="ECO:0007669"/>
    <property type="project" value="UniProtKB-EC"/>
</dbReference>
<comment type="catalytic activity">
    <reaction evidence="10">
        <text>an alpha-D-Glc-(1-&gt;3)-alpha-D-Man-(1-&gt;2)-alpha-D-Man-(1-&gt;2)-alpha-D-Man-(1-&gt;3)-[alpha-D-Man-(1-&gt;2)-alpha-D-Man-(1-&gt;3)-[alpha-D-Man-(1-&gt;2)-alpha-D-Man-(1-&gt;6)]-alpha-D-Man-(1-&gt;6)]-beta-D-Man-(1-&gt;4)-beta-D-GlcNAc-(1-&gt;4)-alpha-D-GlcNAc-diphospho-di-trans,poly-cis-dolichol + a di-trans,poly-cis-dolichyl beta-D-glucosyl phosphate = an alpha-D-Glc-(1-&gt;3)-alpha-D-Glc-(1-&gt;3)-alpha-D-Man-(1-&gt;2)-alpha-D-Man-(1-&gt;2)-alpha-D-Man-(1-&gt;3)-[alpha-D-Man-(1-&gt;2)-alpha-D-Man-(1-&gt;3)-[alpha-D-Man-(1-&gt;2)-alpha-D-Man-(1-&gt;6)]-alpha-D-Man-(1-&gt;6)]-beta-D-Man-(1-&gt;4)-beta-D-GlcNAc-(1-&gt;4)-alpha-D-GlcNAc-diphospho-di-trans,poly-cis-dolichol + a di-trans,poly-cis-dolichyl phosphate + H(+)</text>
        <dbReference type="Rhea" id="RHEA:31307"/>
        <dbReference type="Rhea" id="RHEA-COMP:19498"/>
        <dbReference type="Rhea" id="RHEA-COMP:19502"/>
        <dbReference type="Rhea" id="RHEA-COMP:19521"/>
        <dbReference type="Rhea" id="RHEA-COMP:19522"/>
        <dbReference type="ChEBI" id="CHEBI:15378"/>
        <dbReference type="ChEBI" id="CHEBI:57525"/>
        <dbReference type="ChEBI" id="CHEBI:57683"/>
        <dbReference type="ChEBI" id="CHEBI:132521"/>
        <dbReference type="ChEBI" id="CHEBI:132522"/>
        <dbReference type="EC" id="2.4.1.265"/>
    </reaction>
    <physiologicalReaction direction="left-to-right" evidence="10">
        <dbReference type="Rhea" id="RHEA:31308"/>
    </physiologicalReaction>
</comment>
<feature type="transmembrane region" description="Helical" evidence="11">
    <location>
        <begin position="409"/>
        <end position="430"/>
    </location>
</feature>
<protein>
    <recommendedName>
        <fullName evidence="11">Alpha-1,3-glucosyltransferase</fullName>
        <ecNumber evidence="11">2.4.1.-</ecNumber>
    </recommendedName>
</protein>
<gene>
    <name evidence="13" type="ORF">DMC30DRAFT_345160</name>
</gene>
<dbReference type="AlphaFoldDB" id="A0A5C5G7B4"/>
<feature type="transmembrane region" description="Helical" evidence="11">
    <location>
        <begin position="437"/>
        <end position="454"/>
    </location>
</feature>
<feature type="transmembrane region" description="Helical" evidence="11">
    <location>
        <begin position="118"/>
        <end position="143"/>
    </location>
</feature>
<dbReference type="PANTHER" id="PTHR12413">
    <property type="entry name" value="DOLICHYL GLYCOSYLTRANSFERASE"/>
    <property type="match status" value="1"/>
</dbReference>
<keyword evidence="8 11" id="KW-1133">Transmembrane helix</keyword>
<dbReference type="STRING" id="5288.A0A5C5G7B4"/>
<evidence type="ECO:0000256" key="7">
    <source>
        <dbReference type="ARBA" id="ARBA00022824"/>
    </source>
</evidence>
<organism evidence="13 14">
    <name type="scientific">Rhodotorula diobovata</name>
    <dbReference type="NCBI Taxonomy" id="5288"/>
    <lineage>
        <taxon>Eukaryota</taxon>
        <taxon>Fungi</taxon>
        <taxon>Dikarya</taxon>
        <taxon>Basidiomycota</taxon>
        <taxon>Pucciniomycotina</taxon>
        <taxon>Microbotryomycetes</taxon>
        <taxon>Sporidiobolales</taxon>
        <taxon>Sporidiobolaceae</taxon>
        <taxon>Rhodotorula</taxon>
    </lineage>
</organism>
<keyword evidence="6 11" id="KW-0812">Transmembrane</keyword>
<keyword evidence="14" id="KW-1185">Reference proteome</keyword>
<name>A0A5C5G7B4_9BASI</name>
<keyword evidence="5 11" id="KW-0808">Transferase</keyword>
<dbReference type="UniPathway" id="UPA00378"/>
<keyword evidence="9 11" id="KW-0472">Membrane</keyword>
<dbReference type="Pfam" id="PF03155">
    <property type="entry name" value="Alg6_Alg8"/>
    <property type="match status" value="1"/>
</dbReference>
<evidence type="ECO:0000256" key="12">
    <source>
        <dbReference type="SAM" id="MobiDB-lite"/>
    </source>
</evidence>
<feature type="region of interest" description="Disordered" evidence="12">
    <location>
        <begin position="1"/>
        <end position="21"/>
    </location>
</feature>
<reference evidence="13 14" key="1">
    <citation type="submission" date="2019-03" db="EMBL/GenBank/DDBJ databases">
        <title>Rhodosporidium diobovatum UCD-FST 08-225 genome sequencing, assembly, and annotation.</title>
        <authorList>
            <person name="Fakankun I.U."/>
            <person name="Fristensky B."/>
            <person name="Levin D.B."/>
        </authorList>
    </citation>
    <scope>NUCLEOTIDE SEQUENCE [LARGE SCALE GENOMIC DNA]</scope>
    <source>
        <strain evidence="13 14">UCD-FST 08-225</strain>
    </source>
</reference>
<dbReference type="InterPro" id="IPR004856">
    <property type="entry name" value="Glyco_trans_ALG6/ALG8"/>
</dbReference>
<dbReference type="EMBL" id="SOZI01000001">
    <property type="protein sequence ID" value="TNY24835.1"/>
    <property type="molecule type" value="Genomic_DNA"/>
</dbReference>
<feature type="transmembrane region" description="Helical" evidence="11">
    <location>
        <begin position="474"/>
        <end position="495"/>
    </location>
</feature>
<evidence type="ECO:0000256" key="8">
    <source>
        <dbReference type="ARBA" id="ARBA00022989"/>
    </source>
</evidence>
<dbReference type="PANTHER" id="PTHR12413:SF2">
    <property type="entry name" value="DOLICHYL PYROPHOSPHATE GLC1MAN9GLCNAC2 ALPHA-1,3-GLUCOSYLTRANSFERASE-RELATED"/>
    <property type="match status" value="1"/>
</dbReference>
<evidence type="ECO:0000256" key="5">
    <source>
        <dbReference type="ARBA" id="ARBA00022679"/>
    </source>
</evidence>
<evidence type="ECO:0000313" key="14">
    <source>
        <dbReference type="Proteomes" id="UP000311382"/>
    </source>
</evidence>
<evidence type="ECO:0000256" key="10">
    <source>
        <dbReference type="ARBA" id="ARBA00047346"/>
    </source>
</evidence>
<feature type="transmembrane region" description="Helical" evidence="11">
    <location>
        <begin position="345"/>
        <end position="363"/>
    </location>
</feature>
<accession>A0A5C5G7B4</accession>
<dbReference type="Proteomes" id="UP000311382">
    <property type="component" value="Unassembled WGS sequence"/>
</dbReference>
<feature type="transmembrane region" description="Helical" evidence="11">
    <location>
        <begin position="546"/>
        <end position="565"/>
    </location>
</feature>
<evidence type="ECO:0000256" key="9">
    <source>
        <dbReference type="ARBA" id="ARBA00023136"/>
    </source>
</evidence>
<evidence type="ECO:0000256" key="4">
    <source>
        <dbReference type="ARBA" id="ARBA00022676"/>
    </source>
</evidence>
<feature type="transmembrane region" description="Helical" evidence="11">
    <location>
        <begin position="178"/>
        <end position="195"/>
    </location>
</feature>
<dbReference type="GO" id="GO:0005789">
    <property type="term" value="C:endoplasmic reticulum membrane"/>
    <property type="evidence" value="ECO:0007669"/>
    <property type="project" value="UniProtKB-SubCell"/>
</dbReference>
<evidence type="ECO:0000256" key="2">
    <source>
        <dbReference type="ARBA" id="ARBA00004922"/>
    </source>
</evidence>
<keyword evidence="4 11" id="KW-0328">Glycosyltransferase</keyword>
<dbReference type="EC" id="2.4.1.-" evidence="11"/>
<comment type="subcellular location">
    <subcellularLocation>
        <location evidence="1 11">Endoplasmic reticulum membrane</location>
        <topology evidence="1 11">Multi-pass membrane protein</topology>
    </subcellularLocation>
</comment>
<evidence type="ECO:0000256" key="6">
    <source>
        <dbReference type="ARBA" id="ARBA00022692"/>
    </source>
</evidence>
<feature type="transmembrane region" description="Helical" evidence="11">
    <location>
        <begin position="289"/>
        <end position="307"/>
    </location>
</feature>
<comment type="pathway">
    <text evidence="2 11">Protein modification; protein glycosylation.</text>
</comment>
<sequence length="574" mass="63263">MPSSTASRRSRPPPYEQVQPKPPVQQRWWQLDRAERDLVAISLAFKLLLFPSYRSTDFEVHRNWLAVTHSLPLTQWYFDTTSEWTVDYPPFFAFFERILSAFAYVVDPEIVRLDNLGYAATTAVAFQRSTVILSELVLVLGLFRWARTSTTPDYPTARIIAASVLFHPGLLIVDHIHFQYNGFLLGILVWSLIAARQDNLYACAALFATLLNFKHIFIYVALPYFVFLLRRHCYPPGGKFQVDRVVELGLIVGAVCALSFGPFLLAGGPSQIRQILTRLFPFQRGLNHAYWAGNVWALVSAVDRVLVKYLVARGWPVAQEALTSSSRGLIGATTFGVLPNVTPRLTFALTLSLTGAFLAKLWFDPTFRRFLDSVVLAAMTSFLFGWHVHEKAVLLFLIPLSLTATDDDNHFRAFVVATTAGVFGLFPLLINSAETPVKVLFSLAWAALVFPQLRRVVYRPLPSLGTMLVDHAEAAYLAGFVALQIYVSIVHGLVFPSAAAAAGATASAVPGIIACAAASVANGTCVDPTPTAAAAAAEVSESSMEFLPLMMTSVYCAVGIVWSWARLSWGFLTS</sequence>
<keyword evidence="7 11" id="KW-0256">Endoplasmic reticulum</keyword>
<proteinExistence type="inferred from homology"/>
<dbReference type="GO" id="GO:0006487">
    <property type="term" value="P:protein N-linked glycosylation"/>
    <property type="evidence" value="ECO:0007669"/>
    <property type="project" value="TreeGrafter"/>
</dbReference>
<comment type="caution">
    <text evidence="13">The sequence shown here is derived from an EMBL/GenBank/DDBJ whole genome shotgun (WGS) entry which is preliminary data.</text>
</comment>
<feature type="compositionally biased region" description="Pro residues" evidence="12">
    <location>
        <begin position="12"/>
        <end position="21"/>
    </location>
</feature>
<evidence type="ECO:0000313" key="13">
    <source>
        <dbReference type="EMBL" id="TNY24835.1"/>
    </source>
</evidence>
<feature type="transmembrane region" description="Helical" evidence="11">
    <location>
        <begin position="370"/>
        <end position="389"/>
    </location>
</feature>
<feature type="transmembrane region" description="Helical" evidence="11">
    <location>
        <begin position="248"/>
        <end position="268"/>
    </location>
</feature>
<feature type="transmembrane region" description="Helical" evidence="11">
    <location>
        <begin position="202"/>
        <end position="228"/>
    </location>
</feature>